<dbReference type="OrthoDB" id="4303577at2"/>
<evidence type="ECO:0000256" key="1">
    <source>
        <dbReference type="SAM" id="Phobius"/>
    </source>
</evidence>
<organism evidence="2 3">
    <name type="scientific">Amycolatopsis mediterranei (strain U-32)</name>
    <dbReference type="NCBI Taxonomy" id="749927"/>
    <lineage>
        <taxon>Bacteria</taxon>
        <taxon>Bacillati</taxon>
        <taxon>Actinomycetota</taxon>
        <taxon>Actinomycetes</taxon>
        <taxon>Pseudonocardiales</taxon>
        <taxon>Pseudonocardiaceae</taxon>
        <taxon>Amycolatopsis</taxon>
    </lineage>
</organism>
<dbReference type="EMBL" id="CP002000">
    <property type="protein sequence ID" value="ADJ47270.1"/>
    <property type="molecule type" value="Genomic_DNA"/>
</dbReference>
<keyword evidence="1" id="KW-0812">Transmembrane</keyword>
<feature type="transmembrane region" description="Helical" evidence="1">
    <location>
        <begin position="54"/>
        <end position="74"/>
    </location>
</feature>
<proteinExistence type="predicted"/>
<dbReference type="AlphaFoldDB" id="A0A0H3D8G9"/>
<dbReference type="RefSeq" id="WP_013227330.1">
    <property type="nucleotide sequence ID" value="NC_014318.1"/>
</dbReference>
<gene>
    <name evidence="2" type="ordered locus">AMED_5512</name>
</gene>
<evidence type="ECO:0000313" key="3">
    <source>
        <dbReference type="Proteomes" id="UP000000328"/>
    </source>
</evidence>
<evidence type="ECO:0008006" key="4">
    <source>
        <dbReference type="Google" id="ProtNLM"/>
    </source>
</evidence>
<keyword evidence="1" id="KW-1133">Transmembrane helix</keyword>
<feature type="transmembrane region" description="Helical" evidence="1">
    <location>
        <begin position="21"/>
        <end position="42"/>
    </location>
</feature>
<accession>A0A0H3D8G9</accession>
<reference evidence="2 3" key="1">
    <citation type="journal article" date="2010" name="Cell Res.">
        <title>Complete genome sequence of the rifamycin SV-producing Amycolatopsis mediterranei U32 revealed its genetic characteristics in phylogeny and metabolism.</title>
        <authorList>
            <person name="Zhao W."/>
            <person name="Zhong Y."/>
            <person name="Yuan H."/>
            <person name="Wang J."/>
            <person name="Zheng H."/>
            <person name="Wang Y."/>
            <person name="Cen X."/>
            <person name="Xu F."/>
            <person name="Bai J."/>
            <person name="Han X."/>
            <person name="Lu G."/>
            <person name="Zhu Y."/>
            <person name="Shao Z."/>
            <person name="Yan H."/>
            <person name="Li C."/>
            <person name="Peng N."/>
            <person name="Zhang Z."/>
            <person name="Zhang Y."/>
            <person name="Lin W."/>
            <person name="Fan Y."/>
            <person name="Qin Z."/>
            <person name="Hu Y."/>
            <person name="Zhu B."/>
            <person name="Wang S."/>
            <person name="Ding X."/>
            <person name="Zhao G.P."/>
        </authorList>
    </citation>
    <scope>NUCLEOTIDE SEQUENCE [LARGE SCALE GENOMIC DNA]</scope>
    <source>
        <strain evidence="3">U-32</strain>
    </source>
</reference>
<dbReference type="GeneID" id="92873218"/>
<sequence>MTASALPGPGQYSIYTGRATNWPLVVIFGIALTVPLLTLGGMSHGAWLDPSGPAIALLVAAAAVLVTALTGLSVRTAAGPNGVSVHCGAFGWPRRTYRLTDIDHVEVTNLSPLWGLILGHWWTPDHTAFTVRTGPALRLIMHSGRRITITVPDPDAAARTIQEAKSA</sequence>
<name>A0A0H3D8G9_AMYMU</name>
<protein>
    <recommendedName>
        <fullName evidence="4">Lipoprotein</fullName>
    </recommendedName>
</protein>
<dbReference type="KEGG" id="amd:AMED_5512"/>
<keyword evidence="1" id="KW-0472">Membrane</keyword>
<dbReference type="eggNOG" id="ENOG50331BG">
    <property type="taxonomic scope" value="Bacteria"/>
</dbReference>
<dbReference type="PATRIC" id="fig|749927.5.peg.5717"/>
<evidence type="ECO:0000313" key="2">
    <source>
        <dbReference type="EMBL" id="ADJ47270.1"/>
    </source>
</evidence>
<dbReference type="HOGENOM" id="CLU_1591164_0_0_11"/>
<dbReference type="Proteomes" id="UP000000328">
    <property type="component" value="Chromosome"/>
</dbReference>